<accession>A0ABN4I4D2</accession>
<dbReference type="RefSeq" id="WP_053198603.1">
    <property type="nucleotide sequence ID" value="NZ_CP011409.1"/>
</dbReference>
<sequence length="442" mass="48377">MNANASPSLHAHHAAIEPIAAMLKQHMGLDIASVGSTLIERGVRERMNVLGQADMTGYLHILQSGVGELQELIELVVVPETWFFRDREAILAVARLARDKIIRSPNAIVRILSLPCSTGEEPYSIAMALLDAGVPPAQFRIDGIDICHRSLAAAQRAIYGRNSFRGKQLAYRERYFSDGHEGAGQPDWALAGDVRQQVAFRFGNMLADDFMRNEAPYDFIFCRNVLIYFDRDVQMQAVQVLERLLEHDGCIFVGPAEAGLLLKPHVESIGIPLSFGFRRKKAVERIDLPPPKLAAPAARIATPEPAPPLRVRAVPPRQPVPAAAPSAAVPDDLLAQARACADRGELAQAEALCEQQLRSVGPNADAYHLQGLISDARQDTGAAQQLYRKAIYLQPDHREALLHLAALLAAQGDAVGAQRLQERAKRTEGAQLKQAGEERSHV</sequence>
<dbReference type="Proteomes" id="UP000063429">
    <property type="component" value="Chromosome"/>
</dbReference>
<dbReference type="SUPFAM" id="SSF47757">
    <property type="entry name" value="Chemotaxis receptor methyltransferase CheR, N-terminal domain"/>
    <property type="match status" value="1"/>
</dbReference>
<dbReference type="Pfam" id="PF01739">
    <property type="entry name" value="CheR"/>
    <property type="match status" value="1"/>
</dbReference>
<evidence type="ECO:0000313" key="7">
    <source>
        <dbReference type="Proteomes" id="UP000063429"/>
    </source>
</evidence>
<dbReference type="Gene3D" id="3.40.50.150">
    <property type="entry name" value="Vaccinia Virus protein VP39"/>
    <property type="match status" value="1"/>
</dbReference>
<evidence type="ECO:0000256" key="4">
    <source>
        <dbReference type="PROSITE-ProRule" id="PRU00339"/>
    </source>
</evidence>
<dbReference type="PROSITE" id="PS50123">
    <property type="entry name" value="CHER"/>
    <property type="match status" value="1"/>
</dbReference>
<feature type="repeat" description="TPR" evidence="4">
    <location>
        <begin position="364"/>
        <end position="397"/>
    </location>
</feature>
<reference evidence="7" key="1">
    <citation type="journal article" date="2015" name="Genome Announc.">
        <title>Complete Genome Sequence of Herbaspirillum hiltneri N3 (DSM 17495), Isolated from Surface-Sterilized Wheat Roots.</title>
        <authorList>
            <person name="Guizelini D."/>
            <person name="Saizaki P.M."/>
            <person name="Coimbra N.A."/>
            <person name="Weiss V.A."/>
            <person name="Faoro H."/>
            <person name="Sfeir M.Z."/>
            <person name="Baura V.A."/>
            <person name="Monteiro R.A."/>
            <person name="Chubatsu L.S."/>
            <person name="Souza E.M."/>
            <person name="Cruz L.M."/>
            <person name="Pedrosa F.O."/>
            <person name="Raittz R.T."/>
            <person name="Marchaukoski J.N."/>
            <person name="Steffens M.B."/>
        </authorList>
    </citation>
    <scope>NUCLEOTIDE SEQUENCE [LARGE SCALE GENOMIC DNA]</scope>
    <source>
        <strain evidence="7">N3</strain>
    </source>
</reference>
<keyword evidence="1" id="KW-0489">Methyltransferase</keyword>
<dbReference type="InterPro" id="IPR019734">
    <property type="entry name" value="TPR_rpt"/>
</dbReference>
<dbReference type="PRINTS" id="PR00996">
    <property type="entry name" value="CHERMTFRASE"/>
</dbReference>
<evidence type="ECO:0000313" key="6">
    <source>
        <dbReference type="EMBL" id="AKZ63751.1"/>
    </source>
</evidence>
<evidence type="ECO:0000256" key="3">
    <source>
        <dbReference type="ARBA" id="ARBA00022691"/>
    </source>
</evidence>
<organism evidence="6 7">
    <name type="scientific">Herbaspirillum hiltneri N3</name>
    <dbReference type="NCBI Taxonomy" id="1262470"/>
    <lineage>
        <taxon>Bacteria</taxon>
        <taxon>Pseudomonadati</taxon>
        <taxon>Pseudomonadota</taxon>
        <taxon>Betaproteobacteria</taxon>
        <taxon>Burkholderiales</taxon>
        <taxon>Oxalobacteraceae</taxon>
        <taxon>Herbaspirillum</taxon>
    </lineage>
</organism>
<dbReference type="InterPro" id="IPR000780">
    <property type="entry name" value="CheR_MeTrfase"/>
</dbReference>
<keyword evidence="2" id="KW-0808">Transferase</keyword>
<dbReference type="InterPro" id="IPR022642">
    <property type="entry name" value="CheR_C"/>
</dbReference>
<feature type="domain" description="CheR-type methyltransferase" evidence="5">
    <location>
        <begin position="4"/>
        <end position="258"/>
    </location>
</feature>
<keyword evidence="4" id="KW-0802">TPR repeat</keyword>
<proteinExistence type="predicted"/>
<protein>
    <recommendedName>
        <fullName evidence="5">CheR-type methyltransferase domain-containing protein</fullName>
    </recommendedName>
</protein>
<dbReference type="Gene3D" id="1.25.40.10">
    <property type="entry name" value="Tetratricopeptide repeat domain"/>
    <property type="match status" value="1"/>
</dbReference>
<keyword evidence="3" id="KW-0949">S-adenosyl-L-methionine</keyword>
<dbReference type="PROSITE" id="PS50005">
    <property type="entry name" value="TPR"/>
    <property type="match status" value="1"/>
</dbReference>
<gene>
    <name evidence="6" type="ORF">F506_14715</name>
</gene>
<evidence type="ECO:0000256" key="2">
    <source>
        <dbReference type="ARBA" id="ARBA00022679"/>
    </source>
</evidence>
<dbReference type="PANTHER" id="PTHR24422">
    <property type="entry name" value="CHEMOTAXIS PROTEIN METHYLTRANSFERASE"/>
    <property type="match status" value="1"/>
</dbReference>
<keyword evidence="7" id="KW-1185">Reference proteome</keyword>
<evidence type="ECO:0000259" key="5">
    <source>
        <dbReference type="PROSITE" id="PS50123"/>
    </source>
</evidence>
<dbReference type="PANTHER" id="PTHR24422:SF19">
    <property type="entry name" value="CHEMOTAXIS PROTEIN METHYLTRANSFERASE"/>
    <property type="match status" value="1"/>
</dbReference>
<dbReference type="EMBL" id="CP011409">
    <property type="protein sequence ID" value="AKZ63751.1"/>
    <property type="molecule type" value="Genomic_DNA"/>
</dbReference>
<dbReference type="InterPro" id="IPR029063">
    <property type="entry name" value="SAM-dependent_MTases_sf"/>
</dbReference>
<evidence type="ECO:0000256" key="1">
    <source>
        <dbReference type="ARBA" id="ARBA00022603"/>
    </source>
</evidence>
<dbReference type="SUPFAM" id="SSF48452">
    <property type="entry name" value="TPR-like"/>
    <property type="match status" value="1"/>
</dbReference>
<dbReference type="SUPFAM" id="SSF53335">
    <property type="entry name" value="S-adenosyl-L-methionine-dependent methyltransferases"/>
    <property type="match status" value="1"/>
</dbReference>
<dbReference type="SMART" id="SM00138">
    <property type="entry name" value="MeTrc"/>
    <property type="match status" value="1"/>
</dbReference>
<name>A0ABN4I4D2_9BURK</name>
<dbReference type="InterPro" id="IPR050903">
    <property type="entry name" value="Bact_Chemotaxis_MeTrfase"/>
</dbReference>
<dbReference type="InterPro" id="IPR011990">
    <property type="entry name" value="TPR-like_helical_dom_sf"/>
</dbReference>